<proteinExistence type="predicted"/>
<dbReference type="InterPro" id="IPR029063">
    <property type="entry name" value="SAM-dependent_MTases_sf"/>
</dbReference>
<reference evidence="1 2" key="1">
    <citation type="submission" date="2023-08" db="EMBL/GenBank/DDBJ databases">
        <title>A Necator americanus chromosomal reference genome.</title>
        <authorList>
            <person name="Ilik V."/>
            <person name="Petrzelkova K.J."/>
            <person name="Pardy F."/>
            <person name="Fuh T."/>
            <person name="Niatou-Singa F.S."/>
            <person name="Gouil Q."/>
            <person name="Baker L."/>
            <person name="Ritchie M.E."/>
            <person name="Jex A.R."/>
            <person name="Gazzola D."/>
            <person name="Li H."/>
            <person name="Toshio Fujiwara R."/>
            <person name="Zhan B."/>
            <person name="Aroian R.V."/>
            <person name="Pafco B."/>
            <person name="Schwarz E.M."/>
        </authorList>
    </citation>
    <scope>NUCLEOTIDE SEQUENCE [LARGE SCALE GENOMIC DNA]</scope>
    <source>
        <strain evidence="1 2">Aroian</strain>
        <tissue evidence="1">Whole animal</tissue>
    </source>
</reference>
<dbReference type="EMBL" id="JAVFWL010000003">
    <property type="protein sequence ID" value="KAK6740137.1"/>
    <property type="molecule type" value="Genomic_DNA"/>
</dbReference>
<keyword evidence="2" id="KW-1185">Reference proteome</keyword>
<protein>
    <recommendedName>
        <fullName evidence="3">Spermine/spermidine synthase</fullName>
    </recommendedName>
</protein>
<evidence type="ECO:0000313" key="1">
    <source>
        <dbReference type="EMBL" id="KAK6740137.1"/>
    </source>
</evidence>
<dbReference type="Pfam" id="PF01564">
    <property type="entry name" value="Spermine_synth"/>
    <property type="match status" value="1"/>
</dbReference>
<gene>
    <name evidence="1" type="primary">Necator_chrIII.g9310</name>
    <name evidence="1" type="ORF">RB195_008545</name>
</gene>
<dbReference type="SUPFAM" id="SSF53335">
    <property type="entry name" value="S-adenosyl-L-methionine-dependent methyltransferases"/>
    <property type="match status" value="1"/>
</dbReference>
<name>A0ABR1CP61_NECAM</name>
<evidence type="ECO:0008006" key="3">
    <source>
        <dbReference type="Google" id="ProtNLM"/>
    </source>
</evidence>
<organism evidence="1 2">
    <name type="scientific">Necator americanus</name>
    <name type="common">Human hookworm</name>
    <dbReference type="NCBI Taxonomy" id="51031"/>
    <lineage>
        <taxon>Eukaryota</taxon>
        <taxon>Metazoa</taxon>
        <taxon>Ecdysozoa</taxon>
        <taxon>Nematoda</taxon>
        <taxon>Chromadorea</taxon>
        <taxon>Rhabditida</taxon>
        <taxon>Rhabditina</taxon>
        <taxon>Rhabditomorpha</taxon>
        <taxon>Strongyloidea</taxon>
        <taxon>Ancylostomatidae</taxon>
        <taxon>Bunostominae</taxon>
        <taxon>Necator</taxon>
    </lineage>
</organism>
<dbReference type="Gene3D" id="3.40.50.150">
    <property type="entry name" value="Vaccinia Virus protein VP39"/>
    <property type="match status" value="1"/>
</dbReference>
<evidence type="ECO:0000313" key="2">
    <source>
        <dbReference type="Proteomes" id="UP001303046"/>
    </source>
</evidence>
<comment type="caution">
    <text evidence="1">The sequence shown here is derived from an EMBL/GenBank/DDBJ whole genome shotgun (WGS) entry which is preliminary data.</text>
</comment>
<accession>A0ABR1CP61</accession>
<dbReference type="Proteomes" id="UP001303046">
    <property type="component" value="Unassembled WGS sequence"/>
</dbReference>
<sequence length="276" mass="31183">MLGVSDPFSVVAKLVIEKVGMEFTSSAVKRLYAVRVITPDFVNVHSNSPLTLPDEFCKNDIDTSRWKVNKKFLLNNVHLKMAELIFSSGAANLSRNTSARMLLIGLGGGTLNGFLHHNFPKMNITVVEISDQMVYMARKWFDLKTNDRHQVVITDGVKYIEDQIRKGTKYDVVAVDACDSNPSLKRKLVCPLDVFLKENVIKNLTRLITSRGILIISTFTVNMTDVEVHALLETKFSNFIKYCNIAKKTFYCTHHQPEATKSVDLLDFVKNVPLKI</sequence>